<dbReference type="GO" id="GO:0006364">
    <property type="term" value="P:rRNA processing"/>
    <property type="evidence" value="ECO:0007669"/>
    <property type="project" value="InterPro"/>
</dbReference>
<dbReference type="InterPro" id="IPR003742">
    <property type="entry name" value="RlmH-like"/>
</dbReference>
<name>A0A3B0VSN4_9ZZZZ</name>
<evidence type="ECO:0000256" key="1">
    <source>
        <dbReference type="ARBA" id="ARBA00022603"/>
    </source>
</evidence>
<evidence type="ECO:0000256" key="2">
    <source>
        <dbReference type="ARBA" id="ARBA00022679"/>
    </source>
</evidence>
<dbReference type="Gene3D" id="3.40.1280.10">
    <property type="match status" value="1"/>
</dbReference>
<protein>
    <submittedName>
        <fullName evidence="5">23S rRNA (Pseudouridine(1915)-N(3))-methyltransferase</fullName>
        <ecNumber evidence="5">2.1.1.177</ecNumber>
    </submittedName>
</protein>
<dbReference type="GO" id="GO:0008168">
    <property type="term" value="F:methyltransferase activity"/>
    <property type="evidence" value="ECO:0007669"/>
    <property type="project" value="UniProtKB-KW"/>
</dbReference>
<keyword evidence="2 5" id="KW-0808">Transferase</keyword>
<evidence type="ECO:0000313" key="5">
    <source>
        <dbReference type="EMBL" id="VAW34444.1"/>
    </source>
</evidence>
<dbReference type="GO" id="GO:0032259">
    <property type="term" value="P:methylation"/>
    <property type="evidence" value="ECO:0007669"/>
    <property type="project" value="UniProtKB-KW"/>
</dbReference>
<dbReference type="InterPro" id="IPR029026">
    <property type="entry name" value="tRNA_m1G_MTases_N"/>
</dbReference>
<reference evidence="5" key="1">
    <citation type="submission" date="2018-06" db="EMBL/GenBank/DDBJ databases">
        <authorList>
            <person name="Zhirakovskaya E."/>
        </authorList>
    </citation>
    <scope>NUCLEOTIDE SEQUENCE</scope>
</reference>
<accession>A0A3B0VSN4</accession>
<keyword evidence="3" id="KW-0949">S-adenosyl-L-methionine</keyword>
<dbReference type="SUPFAM" id="SSF75217">
    <property type="entry name" value="alpha/beta knot"/>
    <property type="match status" value="1"/>
</dbReference>
<dbReference type="Pfam" id="PF02590">
    <property type="entry name" value="SPOUT_MTase"/>
    <property type="match status" value="1"/>
</dbReference>
<gene>
    <name evidence="5" type="ORF">MNBD_DELTA04-1269</name>
</gene>
<evidence type="ECO:0000256" key="3">
    <source>
        <dbReference type="ARBA" id="ARBA00022691"/>
    </source>
</evidence>
<dbReference type="InterPro" id="IPR029028">
    <property type="entry name" value="Alpha/beta_knot_MTases"/>
</dbReference>
<sequence>MKFVFLFLGKTRERYLDQGIQDYAGRLRRFVQTEIVVLKEKHNRNSPADVVKRRDADLLLERCQGQALKVALDPGGRDFTSEELAALFSAWEDRGVQTVNFLLGGHLGLHEQVRQQADLVLSLSRLTFTHEMSRLVLLEQLYRGCMINAGRNYHN</sequence>
<dbReference type="HAMAP" id="MF_00658">
    <property type="entry name" value="23SrRNA_methyltr_H"/>
    <property type="match status" value="1"/>
</dbReference>
<dbReference type="PANTHER" id="PTHR33603">
    <property type="entry name" value="METHYLTRANSFERASE"/>
    <property type="match status" value="1"/>
</dbReference>
<dbReference type="CDD" id="cd18081">
    <property type="entry name" value="RlmH-like"/>
    <property type="match status" value="1"/>
</dbReference>
<comment type="similarity">
    <text evidence="4">Belongs to the RNA methyltransferase RlmH family.</text>
</comment>
<dbReference type="PANTHER" id="PTHR33603:SF1">
    <property type="entry name" value="RIBOSOMAL RNA LARGE SUBUNIT METHYLTRANSFERASE H"/>
    <property type="match status" value="1"/>
</dbReference>
<dbReference type="PIRSF" id="PIRSF004505">
    <property type="entry name" value="MT_bac"/>
    <property type="match status" value="1"/>
</dbReference>
<dbReference type="EC" id="2.1.1.177" evidence="5"/>
<proteinExistence type="inferred from homology"/>
<organism evidence="5">
    <name type="scientific">hydrothermal vent metagenome</name>
    <dbReference type="NCBI Taxonomy" id="652676"/>
    <lineage>
        <taxon>unclassified sequences</taxon>
        <taxon>metagenomes</taxon>
        <taxon>ecological metagenomes</taxon>
    </lineage>
</organism>
<dbReference type="AlphaFoldDB" id="A0A3B0VSN4"/>
<keyword evidence="1 5" id="KW-0489">Methyltransferase</keyword>
<evidence type="ECO:0000256" key="4">
    <source>
        <dbReference type="ARBA" id="ARBA00038303"/>
    </source>
</evidence>
<dbReference type="EMBL" id="UOEY01000006">
    <property type="protein sequence ID" value="VAW34444.1"/>
    <property type="molecule type" value="Genomic_DNA"/>
</dbReference>